<feature type="transmembrane region" description="Helical" evidence="1">
    <location>
        <begin position="90"/>
        <end position="107"/>
    </location>
</feature>
<feature type="transmembrane region" description="Helical" evidence="1">
    <location>
        <begin position="57"/>
        <end position="78"/>
    </location>
</feature>
<evidence type="ECO:0000313" key="2">
    <source>
        <dbReference type="EMBL" id="CAG6788467.1"/>
    </source>
</evidence>
<keyword evidence="1" id="KW-0472">Membrane</keyword>
<name>A0A8D9BTM5_9HEMI</name>
<dbReference type="EMBL" id="HBUF01660018">
    <property type="protein sequence ID" value="CAG6788467.1"/>
    <property type="molecule type" value="Transcribed_RNA"/>
</dbReference>
<evidence type="ECO:0000256" key="1">
    <source>
        <dbReference type="SAM" id="Phobius"/>
    </source>
</evidence>
<dbReference type="AlphaFoldDB" id="A0A8D9BTM5"/>
<organism evidence="2">
    <name type="scientific">Cacopsylla melanoneura</name>
    <dbReference type="NCBI Taxonomy" id="428564"/>
    <lineage>
        <taxon>Eukaryota</taxon>
        <taxon>Metazoa</taxon>
        <taxon>Ecdysozoa</taxon>
        <taxon>Arthropoda</taxon>
        <taxon>Hexapoda</taxon>
        <taxon>Insecta</taxon>
        <taxon>Pterygota</taxon>
        <taxon>Neoptera</taxon>
        <taxon>Paraneoptera</taxon>
        <taxon>Hemiptera</taxon>
        <taxon>Sternorrhyncha</taxon>
        <taxon>Psylloidea</taxon>
        <taxon>Psyllidae</taxon>
        <taxon>Psyllinae</taxon>
        <taxon>Cacopsylla</taxon>
    </lineage>
</organism>
<proteinExistence type="predicted"/>
<accession>A0A8D9BTM5</accession>
<reference evidence="2" key="1">
    <citation type="submission" date="2021-05" db="EMBL/GenBank/DDBJ databases">
        <authorList>
            <person name="Alioto T."/>
            <person name="Alioto T."/>
            <person name="Gomez Garrido J."/>
        </authorList>
    </citation>
    <scope>NUCLEOTIDE SEQUENCE</scope>
</reference>
<sequence length="123" mass="14541">MIMKHRYDYETIRGEKRKDVRGESGVHARIIFFQNKLTKLSRQLEPNSKRDSTRRSLSHSLLLLLLIFLTSLPHSWFLLLPCIHLLPPPLHTPILLIRYLFILILKMEQPARSSVLRVNYLKT</sequence>
<protein>
    <submittedName>
        <fullName evidence="2">Uncharacterized protein</fullName>
    </submittedName>
</protein>
<keyword evidence="1" id="KW-0812">Transmembrane</keyword>
<keyword evidence="1" id="KW-1133">Transmembrane helix</keyword>